<dbReference type="Pfam" id="PF12796">
    <property type="entry name" value="Ank_2"/>
    <property type="match status" value="1"/>
</dbReference>
<dbReference type="PANTHER" id="PTHR24171">
    <property type="entry name" value="ANKYRIN REPEAT DOMAIN-CONTAINING PROTEIN 39-RELATED"/>
    <property type="match status" value="1"/>
</dbReference>
<dbReference type="PROSITE" id="PS50088">
    <property type="entry name" value="ANK_REPEAT"/>
    <property type="match status" value="3"/>
</dbReference>
<feature type="repeat" description="ANK" evidence="3">
    <location>
        <begin position="60"/>
        <end position="92"/>
    </location>
</feature>
<dbReference type="GO" id="GO:0004842">
    <property type="term" value="F:ubiquitin-protein transferase activity"/>
    <property type="evidence" value="ECO:0007669"/>
    <property type="project" value="TreeGrafter"/>
</dbReference>
<evidence type="ECO:0000313" key="4">
    <source>
        <dbReference type="EMBL" id="RKP13674.1"/>
    </source>
</evidence>
<dbReference type="SUPFAM" id="SSF48403">
    <property type="entry name" value="Ankyrin repeat"/>
    <property type="match status" value="1"/>
</dbReference>
<dbReference type="PANTHER" id="PTHR24171:SF11">
    <property type="entry name" value="26S PROTEASOME NON-ATPASE REGULATORY SUBUNIT 10"/>
    <property type="match status" value="1"/>
</dbReference>
<reference evidence="5" key="1">
    <citation type="journal article" date="2018" name="Nat. Microbiol.">
        <title>Leveraging single-cell genomics to expand the fungal tree of life.</title>
        <authorList>
            <person name="Ahrendt S.R."/>
            <person name="Quandt C.A."/>
            <person name="Ciobanu D."/>
            <person name="Clum A."/>
            <person name="Salamov A."/>
            <person name="Andreopoulos B."/>
            <person name="Cheng J.F."/>
            <person name="Woyke T."/>
            <person name="Pelin A."/>
            <person name="Henrissat B."/>
            <person name="Reynolds N.K."/>
            <person name="Benny G.L."/>
            <person name="Smith M.E."/>
            <person name="James T.Y."/>
            <person name="Grigoriev I.V."/>
        </authorList>
    </citation>
    <scope>NUCLEOTIDE SEQUENCE [LARGE SCALE GENOMIC DNA]</scope>
</reference>
<feature type="repeat" description="ANK" evidence="3">
    <location>
        <begin position="26"/>
        <end position="50"/>
    </location>
</feature>
<dbReference type="GO" id="GO:0085020">
    <property type="term" value="P:protein K6-linked ubiquitination"/>
    <property type="evidence" value="ECO:0007669"/>
    <property type="project" value="TreeGrafter"/>
</dbReference>
<dbReference type="OrthoDB" id="20052at2759"/>
<evidence type="ECO:0000256" key="2">
    <source>
        <dbReference type="ARBA" id="ARBA00023043"/>
    </source>
</evidence>
<feature type="repeat" description="ANK" evidence="3">
    <location>
        <begin position="1"/>
        <end position="25"/>
    </location>
</feature>
<dbReference type="AlphaFoldDB" id="A0A4P9Y4I3"/>
<feature type="non-terminal residue" evidence="4">
    <location>
        <position position="1"/>
    </location>
</feature>
<dbReference type="Proteomes" id="UP000267251">
    <property type="component" value="Unassembled WGS sequence"/>
</dbReference>
<gene>
    <name evidence="4" type="ORF">BJ684DRAFT_14</name>
</gene>
<keyword evidence="5" id="KW-1185">Reference proteome</keyword>
<evidence type="ECO:0000256" key="3">
    <source>
        <dbReference type="PROSITE-ProRule" id="PRU00023"/>
    </source>
</evidence>
<sequence>SASAGKADVVRYLTEHGADVNAVNDTLSTALHRACTLGHLEFARLLLEKGKARISPTDGLGNTPLHLAAEEEHRDVCTLLLQKKAPLYILNRSKETPADM</sequence>
<evidence type="ECO:0000256" key="1">
    <source>
        <dbReference type="ARBA" id="ARBA00022737"/>
    </source>
</evidence>
<dbReference type="InterPro" id="IPR036770">
    <property type="entry name" value="Ankyrin_rpt-contain_sf"/>
</dbReference>
<dbReference type="PROSITE" id="PS50297">
    <property type="entry name" value="ANK_REP_REGION"/>
    <property type="match status" value="3"/>
</dbReference>
<protein>
    <submittedName>
        <fullName evidence="4">Ankyrin repeat-containing domain protein</fullName>
    </submittedName>
</protein>
<accession>A0A4P9Y4I3</accession>
<dbReference type="InterPro" id="IPR002110">
    <property type="entry name" value="Ankyrin_rpt"/>
</dbReference>
<dbReference type="Gene3D" id="1.25.40.20">
    <property type="entry name" value="Ankyrin repeat-containing domain"/>
    <property type="match status" value="2"/>
</dbReference>
<proteinExistence type="predicted"/>
<dbReference type="EMBL" id="KZ987966">
    <property type="protein sequence ID" value="RKP13674.1"/>
    <property type="molecule type" value="Genomic_DNA"/>
</dbReference>
<organism evidence="4 5">
    <name type="scientific">Piptocephalis cylindrospora</name>
    <dbReference type="NCBI Taxonomy" id="1907219"/>
    <lineage>
        <taxon>Eukaryota</taxon>
        <taxon>Fungi</taxon>
        <taxon>Fungi incertae sedis</taxon>
        <taxon>Zoopagomycota</taxon>
        <taxon>Zoopagomycotina</taxon>
        <taxon>Zoopagomycetes</taxon>
        <taxon>Zoopagales</taxon>
        <taxon>Piptocephalidaceae</taxon>
        <taxon>Piptocephalis</taxon>
    </lineage>
</organism>
<keyword evidence="1" id="KW-0677">Repeat</keyword>
<dbReference type="SMART" id="SM00248">
    <property type="entry name" value="ANK"/>
    <property type="match status" value="3"/>
</dbReference>
<name>A0A4P9Y4I3_9FUNG</name>
<feature type="non-terminal residue" evidence="4">
    <location>
        <position position="100"/>
    </location>
</feature>
<evidence type="ECO:0000313" key="5">
    <source>
        <dbReference type="Proteomes" id="UP000267251"/>
    </source>
</evidence>
<keyword evidence="2 3" id="KW-0040">ANK repeat</keyword>